<keyword evidence="5 6" id="KW-0472">Membrane</keyword>
<dbReference type="InterPro" id="IPR020846">
    <property type="entry name" value="MFS_dom"/>
</dbReference>
<keyword evidence="2" id="KW-0813">Transport</keyword>
<dbReference type="Gene3D" id="1.20.1250.20">
    <property type="entry name" value="MFS general substrate transporter like domains"/>
    <property type="match status" value="1"/>
</dbReference>
<dbReference type="OrthoDB" id="9816041at2"/>
<keyword evidence="4 6" id="KW-1133">Transmembrane helix</keyword>
<evidence type="ECO:0000259" key="7">
    <source>
        <dbReference type="PROSITE" id="PS50850"/>
    </source>
</evidence>
<accession>A0A1J0A6B2</accession>
<evidence type="ECO:0000256" key="6">
    <source>
        <dbReference type="SAM" id="Phobius"/>
    </source>
</evidence>
<feature type="transmembrane region" description="Helical" evidence="6">
    <location>
        <begin position="49"/>
        <end position="70"/>
    </location>
</feature>
<keyword evidence="3 6" id="KW-0812">Transmembrane</keyword>
<evidence type="ECO:0000313" key="8">
    <source>
        <dbReference type="EMBL" id="APB31472.1"/>
    </source>
</evidence>
<dbReference type="EMBL" id="CP017267">
    <property type="protein sequence ID" value="APB31472.1"/>
    <property type="molecule type" value="Genomic_DNA"/>
</dbReference>
<dbReference type="AlphaFoldDB" id="A0A1J0A6B2"/>
<dbReference type="RefSeq" id="WP_071457066.1">
    <property type="nucleotide sequence ID" value="NZ_CP017267.1"/>
</dbReference>
<feature type="transmembrane region" description="Helical" evidence="6">
    <location>
        <begin position="221"/>
        <end position="238"/>
    </location>
</feature>
<protein>
    <submittedName>
        <fullName evidence="8">Multidrug MFS transporter</fullName>
    </submittedName>
</protein>
<evidence type="ECO:0000256" key="1">
    <source>
        <dbReference type="ARBA" id="ARBA00004651"/>
    </source>
</evidence>
<name>A0A1J0A6B2_9ENTE</name>
<reference evidence="8 9" key="1">
    <citation type="submission" date="2016-09" db="EMBL/GenBank/DDBJ databases">
        <title>Vagococcus teuberi sp. nov., isolated from the Malian artisanal sour milk fene.</title>
        <authorList>
            <person name="Wullschleger S."/>
            <person name="Seifert C."/>
            <person name="Baumgartner S."/>
            <person name="Lacroix C."/>
            <person name="Bonfoh B."/>
            <person name="Stevens M.J."/>
            <person name="Meile L."/>
        </authorList>
    </citation>
    <scope>NUCLEOTIDE SEQUENCE [LARGE SCALE GENOMIC DNA]</scope>
    <source>
        <strain evidence="8 9">DSM 21459</strain>
    </source>
</reference>
<dbReference type="InterPro" id="IPR036259">
    <property type="entry name" value="MFS_trans_sf"/>
</dbReference>
<dbReference type="PROSITE" id="PS50850">
    <property type="entry name" value="MFS"/>
    <property type="match status" value="1"/>
</dbReference>
<proteinExistence type="predicted"/>
<feature type="transmembrane region" description="Helical" evidence="6">
    <location>
        <begin position="135"/>
        <end position="153"/>
    </location>
</feature>
<feature type="transmembrane region" description="Helical" evidence="6">
    <location>
        <begin position="394"/>
        <end position="413"/>
    </location>
</feature>
<dbReference type="GO" id="GO:0005886">
    <property type="term" value="C:plasma membrane"/>
    <property type="evidence" value="ECO:0007669"/>
    <property type="project" value="UniProtKB-SubCell"/>
</dbReference>
<evidence type="ECO:0000256" key="2">
    <source>
        <dbReference type="ARBA" id="ARBA00022448"/>
    </source>
</evidence>
<feature type="domain" description="Major facilitator superfamily (MFS) profile" evidence="7">
    <location>
        <begin position="7"/>
        <end position="451"/>
    </location>
</feature>
<feature type="transmembrane region" description="Helical" evidence="6">
    <location>
        <begin position="348"/>
        <end position="373"/>
    </location>
</feature>
<dbReference type="GO" id="GO:0022857">
    <property type="term" value="F:transmembrane transporter activity"/>
    <property type="evidence" value="ECO:0007669"/>
    <property type="project" value="InterPro"/>
</dbReference>
<feature type="transmembrane region" description="Helical" evidence="6">
    <location>
        <begin position="77"/>
        <end position="103"/>
    </location>
</feature>
<dbReference type="Proteomes" id="UP000191200">
    <property type="component" value="Chromosome"/>
</dbReference>
<keyword evidence="9" id="KW-1185">Reference proteome</keyword>
<feature type="transmembrane region" description="Helical" evidence="6">
    <location>
        <begin position="109"/>
        <end position="128"/>
    </location>
</feature>
<dbReference type="Pfam" id="PF07690">
    <property type="entry name" value="MFS_1"/>
    <property type="match status" value="1"/>
</dbReference>
<feature type="transmembrane region" description="Helical" evidence="6">
    <location>
        <begin position="324"/>
        <end position="342"/>
    </location>
</feature>
<dbReference type="PRINTS" id="PR01036">
    <property type="entry name" value="TCRTETB"/>
</dbReference>
<dbReference type="PANTHER" id="PTHR42718">
    <property type="entry name" value="MAJOR FACILITATOR SUPERFAMILY MULTIDRUG TRANSPORTER MFSC"/>
    <property type="match status" value="1"/>
</dbReference>
<dbReference type="SUPFAM" id="SSF103473">
    <property type="entry name" value="MFS general substrate transporter"/>
    <property type="match status" value="1"/>
</dbReference>
<dbReference type="InterPro" id="IPR011701">
    <property type="entry name" value="MFS"/>
</dbReference>
<gene>
    <name evidence="8" type="ORF">BHY08_06290</name>
</gene>
<evidence type="ECO:0000256" key="5">
    <source>
        <dbReference type="ARBA" id="ARBA00023136"/>
    </source>
</evidence>
<evidence type="ECO:0000256" key="3">
    <source>
        <dbReference type="ARBA" id="ARBA00022692"/>
    </source>
</evidence>
<evidence type="ECO:0000256" key="4">
    <source>
        <dbReference type="ARBA" id="ARBA00022989"/>
    </source>
</evidence>
<feature type="transmembrane region" description="Helical" evidence="6">
    <location>
        <begin position="425"/>
        <end position="444"/>
    </location>
</feature>
<evidence type="ECO:0000313" key="9">
    <source>
        <dbReference type="Proteomes" id="UP000191200"/>
    </source>
</evidence>
<sequence length="455" mass="49454">MSEKKFHVNLAVLATGMMAFSGVLIETAMNVTFPTLMEDFSISTSQVQWVTTIYLLMISIVVPLSSYLIKNVSRRKLFAVSSVLFLLGVAIDAFAGGFIMLLIGRVLQGIATGIALPLMFNIILTKVLMEKRGMMIGIGNLTTSIAPAMGPTYGGILTTTLDWTYIYKLLIPVLIVSTLVGLYAIPEEEKSISDSINVKAVLYLSVMFTGLLMFFSYLEQPLGWVALVIGLISAGLFYKTNKQKTLLNLVVFKNTRFTIYLMSFLVYQILLLGVSFVLPNFIQIVQNVPASNAGMMMFPGALIGALFAPVSGKILDKLGFKKPIGVGILFAILGWLMLIMVIQTGNIALIILSHVTFMIGVGLSYSNVMTVGLSSIKESLQDDGNAIFSTLQQFMGAISTSFVAIVVGIFQSGQNDFVQGTSTGSKVALVCLFILLLMSSLFVIKTFKSNKNENL</sequence>
<organism evidence="8 9">
    <name type="scientific">Vagococcus teuberi</name>
    <dbReference type="NCBI Taxonomy" id="519472"/>
    <lineage>
        <taxon>Bacteria</taxon>
        <taxon>Bacillati</taxon>
        <taxon>Bacillota</taxon>
        <taxon>Bacilli</taxon>
        <taxon>Lactobacillales</taxon>
        <taxon>Enterococcaceae</taxon>
        <taxon>Vagococcus</taxon>
    </lineage>
</organism>
<comment type="subcellular location">
    <subcellularLocation>
        <location evidence="1">Cell membrane</location>
        <topology evidence="1">Multi-pass membrane protein</topology>
    </subcellularLocation>
</comment>
<feature type="transmembrane region" description="Helical" evidence="6">
    <location>
        <begin position="294"/>
        <end position="312"/>
    </location>
</feature>
<dbReference type="KEGG" id="vte:BHY08_06290"/>
<feature type="transmembrane region" description="Helical" evidence="6">
    <location>
        <begin position="7"/>
        <end position="29"/>
    </location>
</feature>
<feature type="transmembrane region" description="Helical" evidence="6">
    <location>
        <begin position="165"/>
        <end position="184"/>
    </location>
</feature>
<feature type="transmembrane region" description="Helical" evidence="6">
    <location>
        <begin position="259"/>
        <end position="282"/>
    </location>
</feature>
<dbReference type="PANTHER" id="PTHR42718:SF9">
    <property type="entry name" value="MAJOR FACILITATOR SUPERFAMILY MULTIDRUG TRANSPORTER MFSC"/>
    <property type="match status" value="1"/>
</dbReference>
<dbReference type="Gene3D" id="1.20.1720.10">
    <property type="entry name" value="Multidrug resistance protein D"/>
    <property type="match status" value="1"/>
</dbReference>
<feature type="transmembrane region" description="Helical" evidence="6">
    <location>
        <begin position="196"/>
        <end position="215"/>
    </location>
</feature>